<sequence length="651" mass="70100">MRGPSRAALALALHTGFFAVPVALVVGLGAIALVTFRYDPGSGLRAACAALLVAVIVGLTLRSVLASRVRPRGVPVTRAAQPDLWQDVESIADDAGARPPDEIRITSEPNACVREDTTLLGLRSRRSYLEIGLPLVAGLTVSELRSVLAHEMGHLAESSKLRTMCYRATVSVEQTSTDLSGGVVKWLFDGYARLYKTMASAANQSLELDADAIAVKIAGKRAAITALRKTTAIEVGWREYGDEFLSMANCAERTPDVLLGFRSFLDHPPRKQDLAERAKKAIEEERPRGMHPTTARRIAAMKKLPGGNRNLDERPAWSLLREPRRTVPALEDELLIDGLGPRAPWPELGKLAGDKQASHKAAMLSSAVLQSGVPVDPALGGVLQAIHRGNGRDLVNPVLNPGLSPENVDQAAVDTLTELLGAAVVDALVRAGLAHHVHDWGGRPQVRLANGQPLDPDGLVRPAVVDPQHIPGLHRTLVGMGVPLHHKQPPAEDPEPVPSGLVSSVQVAGSRFELVVTDRGLVLVPSSASTTQRLLAGVLASARQQENEQLAELLSTPVRDLQEAEGAQWVDSRDVSSAHWEQRTGGWTLTVRLFWDDYALSTLDTEMVEVLGEDTAELELRCTPDSEERGTPYEGLGELMGARMDLDDHVS</sequence>
<dbReference type="InterPro" id="IPR050083">
    <property type="entry name" value="HtpX_protease"/>
</dbReference>
<dbReference type="InterPro" id="IPR001915">
    <property type="entry name" value="Peptidase_M48"/>
</dbReference>
<dbReference type="GO" id="GO:0006508">
    <property type="term" value="P:proteolysis"/>
    <property type="evidence" value="ECO:0007669"/>
    <property type="project" value="UniProtKB-KW"/>
</dbReference>
<accession>A0A5Q3Q1R9</accession>
<keyword evidence="4 14" id="KW-0645">Protease</keyword>
<keyword evidence="3" id="KW-1003">Cell membrane</keyword>
<dbReference type="CDD" id="cd07328">
    <property type="entry name" value="M48_Ste24p_like"/>
    <property type="match status" value="1"/>
</dbReference>
<dbReference type="GO" id="GO:0005886">
    <property type="term" value="C:plasma membrane"/>
    <property type="evidence" value="ECO:0007669"/>
    <property type="project" value="UniProtKB-SubCell"/>
</dbReference>
<dbReference type="GO" id="GO:0004222">
    <property type="term" value="F:metalloendopeptidase activity"/>
    <property type="evidence" value="ECO:0007669"/>
    <property type="project" value="InterPro"/>
</dbReference>
<evidence type="ECO:0000256" key="6">
    <source>
        <dbReference type="ARBA" id="ARBA00022723"/>
    </source>
</evidence>
<gene>
    <name evidence="14" type="ORF">GIY23_02210</name>
</gene>
<evidence type="ECO:0000256" key="11">
    <source>
        <dbReference type="ARBA" id="ARBA00023136"/>
    </source>
</evidence>
<keyword evidence="6" id="KW-0479">Metal-binding</keyword>
<feature type="domain" description="Peptidase M48" evidence="13">
    <location>
        <begin position="120"/>
        <end position="303"/>
    </location>
</feature>
<dbReference type="PANTHER" id="PTHR43221">
    <property type="entry name" value="PROTEASE HTPX"/>
    <property type="match status" value="1"/>
</dbReference>
<evidence type="ECO:0000256" key="2">
    <source>
        <dbReference type="ARBA" id="ARBA00004651"/>
    </source>
</evidence>
<dbReference type="Gene3D" id="3.30.2010.10">
    <property type="entry name" value="Metalloproteases ('zincins'), catalytic domain"/>
    <property type="match status" value="1"/>
</dbReference>
<keyword evidence="9 12" id="KW-1133">Transmembrane helix</keyword>
<evidence type="ECO:0000256" key="7">
    <source>
        <dbReference type="ARBA" id="ARBA00022801"/>
    </source>
</evidence>
<dbReference type="EMBL" id="CP045929">
    <property type="protein sequence ID" value="QGK68528.1"/>
    <property type="molecule type" value="Genomic_DNA"/>
</dbReference>
<reference evidence="15" key="1">
    <citation type="submission" date="2019-11" db="EMBL/GenBank/DDBJ databases">
        <title>The complete genome sequence of Saccharopolyspora sp. E2A.</title>
        <authorList>
            <person name="Zhang G."/>
        </authorList>
    </citation>
    <scope>NUCLEOTIDE SEQUENCE [LARGE SCALE GENOMIC DNA]</scope>
    <source>
        <strain evidence="15">E2A</strain>
    </source>
</reference>
<keyword evidence="5 12" id="KW-0812">Transmembrane</keyword>
<dbReference type="GO" id="GO:0046872">
    <property type="term" value="F:metal ion binding"/>
    <property type="evidence" value="ECO:0007669"/>
    <property type="project" value="UniProtKB-KW"/>
</dbReference>
<evidence type="ECO:0000256" key="12">
    <source>
        <dbReference type="SAM" id="Phobius"/>
    </source>
</evidence>
<feature type="transmembrane region" description="Helical" evidence="12">
    <location>
        <begin position="42"/>
        <end position="61"/>
    </location>
</feature>
<protein>
    <submittedName>
        <fullName evidence="14">M48 family metalloprotease</fullName>
    </submittedName>
</protein>
<comment type="subcellular location">
    <subcellularLocation>
        <location evidence="2">Cell membrane</location>
        <topology evidence="2">Multi-pass membrane protein</topology>
    </subcellularLocation>
</comment>
<evidence type="ECO:0000313" key="15">
    <source>
        <dbReference type="Proteomes" id="UP000371041"/>
    </source>
</evidence>
<dbReference type="Proteomes" id="UP000371041">
    <property type="component" value="Chromosome"/>
</dbReference>
<organism evidence="14 15">
    <name type="scientific">Allosaccharopolyspora coralli</name>
    <dbReference type="NCBI Taxonomy" id="2665642"/>
    <lineage>
        <taxon>Bacteria</taxon>
        <taxon>Bacillati</taxon>
        <taxon>Actinomycetota</taxon>
        <taxon>Actinomycetes</taxon>
        <taxon>Pseudonocardiales</taxon>
        <taxon>Pseudonocardiaceae</taxon>
        <taxon>Allosaccharopolyspora</taxon>
    </lineage>
</organism>
<keyword evidence="15" id="KW-1185">Reference proteome</keyword>
<comment type="cofactor">
    <cofactor evidence="1">
        <name>Zn(2+)</name>
        <dbReference type="ChEBI" id="CHEBI:29105"/>
    </cofactor>
</comment>
<keyword evidence="8" id="KW-0862">Zinc</keyword>
<evidence type="ECO:0000256" key="1">
    <source>
        <dbReference type="ARBA" id="ARBA00001947"/>
    </source>
</evidence>
<proteinExistence type="predicted"/>
<feature type="transmembrane region" description="Helical" evidence="12">
    <location>
        <begin position="7"/>
        <end position="36"/>
    </location>
</feature>
<evidence type="ECO:0000256" key="8">
    <source>
        <dbReference type="ARBA" id="ARBA00022833"/>
    </source>
</evidence>
<name>A0A5Q3Q1R9_9PSEU</name>
<dbReference type="KEGG" id="sace:GIY23_02210"/>
<dbReference type="PANTHER" id="PTHR43221:SF1">
    <property type="entry name" value="PROTEASE HTPX"/>
    <property type="match status" value="1"/>
</dbReference>
<dbReference type="Pfam" id="PF01435">
    <property type="entry name" value="Peptidase_M48"/>
    <property type="match status" value="1"/>
</dbReference>
<evidence type="ECO:0000259" key="13">
    <source>
        <dbReference type="Pfam" id="PF01435"/>
    </source>
</evidence>
<keyword evidence="7" id="KW-0378">Hydrolase</keyword>
<keyword evidence="11 12" id="KW-0472">Membrane</keyword>
<evidence type="ECO:0000256" key="10">
    <source>
        <dbReference type="ARBA" id="ARBA00023049"/>
    </source>
</evidence>
<evidence type="ECO:0000313" key="14">
    <source>
        <dbReference type="EMBL" id="QGK68528.1"/>
    </source>
</evidence>
<evidence type="ECO:0000256" key="5">
    <source>
        <dbReference type="ARBA" id="ARBA00022692"/>
    </source>
</evidence>
<evidence type="ECO:0000256" key="4">
    <source>
        <dbReference type="ARBA" id="ARBA00022670"/>
    </source>
</evidence>
<dbReference type="AlphaFoldDB" id="A0A5Q3Q1R9"/>
<evidence type="ECO:0000256" key="3">
    <source>
        <dbReference type="ARBA" id="ARBA00022475"/>
    </source>
</evidence>
<keyword evidence="10 14" id="KW-0482">Metalloprotease</keyword>
<evidence type="ECO:0000256" key="9">
    <source>
        <dbReference type="ARBA" id="ARBA00022989"/>
    </source>
</evidence>